<feature type="region of interest" description="Disordered" evidence="1">
    <location>
        <begin position="1"/>
        <end position="20"/>
    </location>
</feature>
<dbReference type="InterPro" id="IPR036873">
    <property type="entry name" value="Rhodanese-like_dom_sf"/>
</dbReference>
<proteinExistence type="predicted"/>
<keyword evidence="4" id="KW-1185">Reference proteome</keyword>
<dbReference type="SUPFAM" id="SSF52821">
    <property type="entry name" value="Rhodanese/Cell cycle control phosphatase"/>
    <property type="match status" value="1"/>
</dbReference>
<dbReference type="Gene3D" id="3.40.250.10">
    <property type="entry name" value="Rhodanese-like domain"/>
    <property type="match status" value="1"/>
</dbReference>
<organism evidence="3 4">
    <name type="scientific">Klenkia sesuvii</name>
    <dbReference type="NCBI Taxonomy" id="3103137"/>
    <lineage>
        <taxon>Bacteria</taxon>
        <taxon>Bacillati</taxon>
        <taxon>Actinomycetota</taxon>
        <taxon>Actinomycetes</taxon>
        <taxon>Geodermatophilales</taxon>
        <taxon>Geodermatophilaceae</taxon>
        <taxon>Klenkia</taxon>
    </lineage>
</organism>
<feature type="domain" description="Rhodanese" evidence="2">
    <location>
        <begin position="72"/>
        <end position="161"/>
    </location>
</feature>
<dbReference type="PROSITE" id="PS50206">
    <property type="entry name" value="RHODANESE_3"/>
    <property type="match status" value="1"/>
</dbReference>
<dbReference type="InterPro" id="IPR052367">
    <property type="entry name" value="Thiosulfate_ST/Rhodanese-like"/>
</dbReference>
<protein>
    <submittedName>
        <fullName evidence="3">Rhodanese-like domain-containing protein</fullName>
    </submittedName>
</protein>
<dbReference type="SMART" id="SM00450">
    <property type="entry name" value="RHOD"/>
    <property type="match status" value="1"/>
</dbReference>
<dbReference type="PANTHER" id="PTHR45431:SF3">
    <property type="entry name" value="RHODANESE-LIKE DOMAIN-CONTAINING PROTEIN 15, CHLOROPLASTIC"/>
    <property type="match status" value="1"/>
</dbReference>
<dbReference type="RefSeq" id="WP_336403325.1">
    <property type="nucleotide sequence ID" value="NZ_JBAPLU010000004.1"/>
</dbReference>
<gene>
    <name evidence="3" type="ORF">TEK04_05575</name>
</gene>
<evidence type="ECO:0000256" key="1">
    <source>
        <dbReference type="SAM" id="MobiDB-lite"/>
    </source>
</evidence>
<dbReference type="InterPro" id="IPR001763">
    <property type="entry name" value="Rhodanese-like_dom"/>
</dbReference>
<dbReference type="EMBL" id="JBAPLU010000004">
    <property type="protein sequence ID" value="MEI4271184.1"/>
    <property type="molecule type" value="Genomic_DNA"/>
</dbReference>
<name>A0ABU8DQS0_9ACTN</name>
<accession>A0ABU8DQS0</accession>
<evidence type="ECO:0000313" key="3">
    <source>
        <dbReference type="EMBL" id="MEI4271184.1"/>
    </source>
</evidence>
<dbReference type="Pfam" id="PF00581">
    <property type="entry name" value="Rhodanese"/>
    <property type="match status" value="1"/>
</dbReference>
<dbReference type="PANTHER" id="PTHR45431">
    <property type="entry name" value="RHODANESE-LIKE DOMAIN-CONTAINING PROTEIN 15, CHLOROPLASTIC"/>
    <property type="match status" value="1"/>
</dbReference>
<reference evidence="3 4" key="1">
    <citation type="submission" date="2024-03" db="EMBL/GenBank/DDBJ databases">
        <title>Draft genome sequence of Klenkia sp. LSe6-5.</title>
        <authorList>
            <person name="Duangmal K."/>
            <person name="Chantavorakit T."/>
        </authorList>
    </citation>
    <scope>NUCLEOTIDE SEQUENCE [LARGE SCALE GENOMIC DNA]</scope>
    <source>
        <strain evidence="3 4">LSe6-5</strain>
    </source>
</reference>
<evidence type="ECO:0000259" key="2">
    <source>
        <dbReference type="PROSITE" id="PS50206"/>
    </source>
</evidence>
<comment type="caution">
    <text evidence="3">The sequence shown here is derived from an EMBL/GenBank/DDBJ whole genome shotgun (WGS) entry which is preliminary data.</text>
</comment>
<sequence length="161" mass="16184">MAPCHHGGVPDRTASTREADIRRTRPLLVSLAVPAAVLLGCAAPQPADPPPAAAGTAPVVQVDPAAAVDLAGQGDVTVVDVRTPEEYAEGHLAGAVNVDVSAEDFAARISELDPAGTYVVYCRSGARSAAAADRMVELGFTDVRDAGALADLLDAGGTASS</sequence>
<dbReference type="CDD" id="cd00158">
    <property type="entry name" value="RHOD"/>
    <property type="match status" value="1"/>
</dbReference>
<dbReference type="Proteomes" id="UP001361570">
    <property type="component" value="Unassembled WGS sequence"/>
</dbReference>
<evidence type="ECO:0000313" key="4">
    <source>
        <dbReference type="Proteomes" id="UP001361570"/>
    </source>
</evidence>